<dbReference type="InterPro" id="IPR000477">
    <property type="entry name" value="RT_dom"/>
</dbReference>
<dbReference type="PROSITE" id="PS50878">
    <property type="entry name" value="RT_POL"/>
    <property type="match status" value="1"/>
</dbReference>
<dbReference type="EMBL" id="JACGWJ010000009">
    <property type="protein sequence ID" value="KAL0399757.1"/>
    <property type="molecule type" value="Genomic_DNA"/>
</dbReference>
<feature type="region of interest" description="Disordered" evidence="1">
    <location>
        <begin position="1"/>
        <end position="25"/>
    </location>
</feature>
<feature type="domain" description="Reverse transcriptase" evidence="2">
    <location>
        <begin position="1"/>
        <end position="240"/>
    </location>
</feature>
<evidence type="ECO:0000256" key="1">
    <source>
        <dbReference type="SAM" id="MobiDB-lite"/>
    </source>
</evidence>
<proteinExistence type="predicted"/>
<comment type="caution">
    <text evidence="3">The sequence shown here is derived from an EMBL/GenBank/DDBJ whole genome shotgun (WGS) entry which is preliminary data.</text>
</comment>
<organism evidence="3">
    <name type="scientific">Sesamum radiatum</name>
    <name type="common">Black benniseed</name>
    <dbReference type="NCBI Taxonomy" id="300843"/>
    <lineage>
        <taxon>Eukaryota</taxon>
        <taxon>Viridiplantae</taxon>
        <taxon>Streptophyta</taxon>
        <taxon>Embryophyta</taxon>
        <taxon>Tracheophyta</taxon>
        <taxon>Spermatophyta</taxon>
        <taxon>Magnoliopsida</taxon>
        <taxon>eudicotyledons</taxon>
        <taxon>Gunneridae</taxon>
        <taxon>Pentapetalae</taxon>
        <taxon>asterids</taxon>
        <taxon>lamiids</taxon>
        <taxon>Lamiales</taxon>
        <taxon>Pedaliaceae</taxon>
        <taxon>Sesamum</taxon>
    </lineage>
</organism>
<dbReference type="AlphaFoldDB" id="A0AAW2T5W7"/>
<accession>A0AAW2T5W7</accession>
<evidence type="ECO:0000259" key="2">
    <source>
        <dbReference type="PROSITE" id="PS50878"/>
    </source>
</evidence>
<dbReference type="PANTHER" id="PTHR31635:SF196">
    <property type="entry name" value="REVERSE TRANSCRIPTASE DOMAIN-CONTAINING PROTEIN-RELATED"/>
    <property type="match status" value="1"/>
</dbReference>
<reference evidence="3" key="1">
    <citation type="submission" date="2020-06" db="EMBL/GenBank/DDBJ databases">
        <authorList>
            <person name="Li T."/>
            <person name="Hu X."/>
            <person name="Zhang T."/>
            <person name="Song X."/>
            <person name="Zhang H."/>
            <person name="Dai N."/>
            <person name="Sheng W."/>
            <person name="Hou X."/>
            <person name="Wei L."/>
        </authorList>
    </citation>
    <scope>NUCLEOTIDE SEQUENCE</scope>
    <source>
        <strain evidence="3">G02</strain>
        <tissue evidence="3">Leaf</tissue>
    </source>
</reference>
<protein>
    <submittedName>
        <fullName evidence="3">Mitochondrial protein</fullName>
    </submittedName>
</protein>
<dbReference type="PANTHER" id="PTHR31635">
    <property type="entry name" value="REVERSE TRANSCRIPTASE DOMAIN-CONTAINING PROTEIN-RELATED"/>
    <property type="match status" value="1"/>
</dbReference>
<dbReference type="InterPro" id="IPR026960">
    <property type="entry name" value="RVT-Znf"/>
</dbReference>
<dbReference type="Pfam" id="PF13966">
    <property type="entry name" value="zf-RVT"/>
    <property type="match status" value="1"/>
</dbReference>
<reference evidence="3" key="2">
    <citation type="journal article" date="2024" name="Plant">
        <title>Genomic evolution and insights into agronomic trait innovations of Sesamum species.</title>
        <authorList>
            <person name="Miao H."/>
            <person name="Wang L."/>
            <person name="Qu L."/>
            <person name="Liu H."/>
            <person name="Sun Y."/>
            <person name="Le M."/>
            <person name="Wang Q."/>
            <person name="Wei S."/>
            <person name="Zheng Y."/>
            <person name="Lin W."/>
            <person name="Duan Y."/>
            <person name="Cao H."/>
            <person name="Xiong S."/>
            <person name="Wang X."/>
            <person name="Wei L."/>
            <person name="Li C."/>
            <person name="Ma Q."/>
            <person name="Ju M."/>
            <person name="Zhao R."/>
            <person name="Li G."/>
            <person name="Mu C."/>
            <person name="Tian Q."/>
            <person name="Mei H."/>
            <person name="Zhang T."/>
            <person name="Gao T."/>
            <person name="Zhang H."/>
        </authorList>
    </citation>
    <scope>NUCLEOTIDE SEQUENCE</scope>
    <source>
        <strain evidence="3">G02</strain>
    </source>
</reference>
<evidence type="ECO:0000313" key="3">
    <source>
        <dbReference type="EMBL" id="KAL0399757.1"/>
    </source>
</evidence>
<dbReference type="Pfam" id="PF00078">
    <property type="entry name" value="RVT_1"/>
    <property type="match status" value="1"/>
</dbReference>
<gene>
    <name evidence="3" type="ORF">Sradi_2319000</name>
</gene>
<name>A0AAW2T5W7_SESRA</name>
<sequence length="505" mass="57005">MPNSTYRMEGGQKHGVFPQQGQPSKKVNEIRKLRTDSDEWVDNEQDLRRLILDHFTKTFQSRRPSTVDIERCTLHITPRIDRNMYDELSRPFTEEEVSLALSQMAPLKAPGPDVSYSFMLNGGQFGSLIPQRGIRQGDPLSPYLFLLCTEALSSLLLAGERNGSMEGIAICRGAPKISHLLFADDTLVFSQATRQTMQCIGNTLDTYAKASGQEINYGKSTVVFSKNVPQDEQLELAAIIGLRPKIMLQSLASYRELWGDHRVLFSIIYVIESGDVSQDGMKNFYRKQFWCLLTNRNSLAHRIFQARYFPGATILDAKLGYRPSLVWRSIFSAKPLILTGLRYRVGSGFNIRIGLDPWIPRPSTFRPITVLPPHLAAASVSALIDHHTNDWCRECIETNFLPEDHDVILSIPLGCGIHEDIPIWHFTESGQFTVKSAYYLEISRSTDATSSVQAGSPSWNFFWSTKIPRRIQVFAWRACLNALPTSANLGHRIHSSLNACPYCET</sequence>